<organism evidence="6 7">
    <name type="scientific">Belnapia mucosa</name>
    <dbReference type="NCBI Taxonomy" id="2804532"/>
    <lineage>
        <taxon>Bacteria</taxon>
        <taxon>Pseudomonadati</taxon>
        <taxon>Pseudomonadota</taxon>
        <taxon>Alphaproteobacteria</taxon>
        <taxon>Acetobacterales</taxon>
        <taxon>Roseomonadaceae</taxon>
        <taxon>Belnapia</taxon>
    </lineage>
</organism>
<feature type="active site" evidence="4">
    <location>
        <position position="135"/>
    </location>
</feature>
<evidence type="ECO:0000313" key="6">
    <source>
        <dbReference type="EMBL" id="MBL6458457.1"/>
    </source>
</evidence>
<dbReference type="PIRSF" id="PIRSF036461">
    <property type="entry name" value="Chmtx_methlestr"/>
    <property type="match status" value="1"/>
</dbReference>
<feature type="domain" description="CheB-type methylesterase" evidence="5">
    <location>
        <begin position="2"/>
        <end position="186"/>
    </location>
</feature>
<dbReference type="Pfam" id="PF01339">
    <property type="entry name" value="CheB_methylest"/>
    <property type="match status" value="1"/>
</dbReference>
<dbReference type="PANTHER" id="PTHR42872">
    <property type="entry name" value="PROTEIN-GLUTAMATE METHYLESTERASE/PROTEIN-GLUTAMINE GLUTAMINASE"/>
    <property type="match status" value="1"/>
</dbReference>
<dbReference type="PROSITE" id="PS50122">
    <property type="entry name" value="CHEB"/>
    <property type="match status" value="1"/>
</dbReference>
<feature type="active site" evidence="4">
    <location>
        <position position="14"/>
    </location>
</feature>
<dbReference type="InterPro" id="IPR011247">
    <property type="entry name" value="Chemotax_prot-Glu_Me-esterase"/>
</dbReference>
<comment type="caution">
    <text evidence="6">The sequence shown here is derived from an EMBL/GenBank/DDBJ whole genome shotgun (WGS) entry which is preliminary data.</text>
</comment>
<keyword evidence="4" id="KW-0145">Chemotaxis</keyword>
<accession>A0ABS1V9Y5</accession>
<proteinExistence type="predicted"/>
<dbReference type="Proteomes" id="UP000606490">
    <property type="component" value="Unassembled WGS sequence"/>
</dbReference>
<dbReference type="SUPFAM" id="SSF52738">
    <property type="entry name" value="Methylesterase CheB, C-terminal domain"/>
    <property type="match status" value="1"/>
</dbReference>
<evidence type="ECO:0000259" key="5">
    <source>
        <dbReference type="PROSITE" id="PS50122"/>
    </source>
</evidence>
<comment type="catalytic activity">
    <reaction evidence="3">
        <text>[protein]-L-glutamate 5-O-methyl ester + H2O = L-glutamyl-[protein] + methanol + H(+)</text>
        <dbReference type="Rhea" id="RHEA:23236"/>
        <dbReference type="Rhea" id="RHEA-COMP:10208"/>
        <dbReference type="Rhea" id="RHEA-COMP:10311"/>
        <dbReference type="ChEBI" id="CHEBI:15377"/>
        <dbReference type="ChEBI" id="CHEBI:15378"/>
        <dbReference type="ChEBI" id="CHEBI:17790"/>
        <dbReference type="ChEBI" id="CHEBI:29973"/>
        <dbReference type="ChEBI" id="CHEBI:82795"/>
        <dbReference type="EC" id="3.1.1.61"/>
    </reaction>
</comment>
<evidence type="ECO:0000256" key="3">
    <source>
        <dbReference type="ARBA" id="ARBA00048267"/>
    </source>
</evidence>
<dbReference type="EC" id="3.1.1.61" evidence="2"/>
<dbReference type="InterPro" id="IPR000673">
    <property type="entry name" value="Sig_transdc_resp-reg_Me-estase"/>
</dbReference>
<dbReference type="RefSeq" id="WP_202828199.1">
    <property type="nucleotide sequence ID" value="NZ_JAEUXJ010000015.1"/>
</dbReference>
<keyword evidence="7" id="KW-1185">Reference proteome</keyword>
<reference evidence="6 7" key="1">
    <citation type="submission" date="2021-01" db="EMBL/GenBank/DDBJ databases">
        <title>Belnapia mucosa sp. nov. and Belnapia arida sp. nov., isolated from the Tabernas Desert (Almeria, Spain).</title>
        <authorList>
            <person name="Molina-Menor E."/>
            <person name="Vidal-Verdu A."/>
            <person name="Calonge A."/>
            <person name="Satari L."/>
            <person name="Pereto Magraner J."/>
            <person name="Porcar Miralles M."/>
        </authorList>
    </citation>
    <scope>NUCLEOTIDE SEQUENCE [LARGE SCALE GENOMIC DNA]</scope>
    <source>
        <strain evidence="6 7">T6</strain>
    </source>
</reference>
<keyword evidence="1 4" id="KW-0378">Hydrolase</keyword>
<evidence type="ECO:0000256" key="2">
    <source>
        <dbReference type="ARBA" id="ARBA00039140"/>
    </source>
</evidence>
<dbReference type="PANTHER" id="PTHR42872:SF6">
    <property type="entry name" value="PROTEIN-GLUTAMATE METHYLESTERASE_PROTEIN-GLUTAMINE GLUTAMINASE"/>
    <property type="match status" value="1"/>
</dbReference>
<protein>
    <recommendedName>
        <fullName evidence="2">protein-glutamate methylesterase</fullName>
        <ecNumber evidence="2">3.1.1.61</ecNumber>
    </recommendedName>
</protein>
<dbReference type="InterPro" id="IPR035909">
    <property type="entry name" value="CheB_C"/>
</dbReference>
<evidence type="ECO:0000256" key="4">
    <source>
        <dbReference type="PROSITE-ProRule" id="PRU00050"/>
    </source>
</evidence>
<dbReference type="EMBL" id="JAEUXJ010000015">
    <property type="protein sequence ID" value="MBL6458457.1"/>
    <property type="molecule type" value="Genomic_DNA"/>
</dbReference>
<dbReference type="CDD" id="cd16433">
    <property type="entry name" value="CheB"/>
    <property type="match status" value="1"/>
</dbReference>
<gene>
    <name evidence="6" type="ORF">JMJ55_24270</name>
</gene>
<feature type="active site" evidence="4">
    <location>
        <position position="41"/>
    </location>
</feature>
<sequence length="344" mass="36265">MDRQHHDVILVGASAGGVDALMRLCSGLPRDLPAAVLVVLHMPPAGPSLLPQLLNRAGPLPAAAAEEGEPIRHGRIYVARPDLHLLVDRDGSRLLLRHGPQENRSRPAIDPLFRSAALAFGPRAIGVVLSGLLDDGTAGLVAIKACGGLSVVQDPEDAAWPDMPLNALRGDSPDHSATLADLPALLDRLARSPAGPPRAGLPQLSAEVSIAEQEEAVSDPALQAPLGTPSRISCPQCGGVLNEIEEGRLPRFRCQIGHAYGPESLLASQAEALEAALGVAIRTHNERRLLFRRMEAAALGRKLPHAAARWARAAEEAARAARLITRAAEAIRRLPGEEPKPGDG</sequence>
<evidence type="ECO:0000256" key="1">
    <source>
        <dbReference type="ARBA" id="ARBA00022801"/>
    </source>
</evidence>
<name>A0ABS1V9Y5_9PROT</name>
<evidence type="ECO:0000313" key="7">
    <source>
        <dbReference type="Proteomes" id="UP000606490"/>
    </source>
</evidence>
<dbReference type="Gene3D" id="3.40.50.180">
    <property type="entry name" value="Methylesterase CheB, C-terminal domain"/>
    <property type="match status" value="1"/>
</dbReference>